<dbReference type="InterPro" id="IPR013785">
    <property type="entry name" value="Aldolase_TIM"/>
</dbReference>
<evidence type="ECO:0000256" key="7">
    <source>
        <dbReference type="ARBA" id="ARBA00023002"/>
    </source>
</evidence>
<keyword evidence="4" id="KW-0285">Flavoprotein</keyword>
<dbReference type="GO" id="GO:0010181">
    <property type="term" value="F:FMN binding"/>
    <property type="evidence" value="ECO:0007669"/>
    <property type="project" value="InterPro"/>
</dbReference>
<reference evidence="12" key="1">
    <citation type="submission" date="2020-10" db="EMBL/GenBank/DDBJ databases">
        <title>Ca. Dormibacterota MAGs.</title>
        <authorList>
            <person name="Montgomery K."/>
        </authorList>
    </citation>
    <scope>NUCLEOTIDE SEQUENCE [LARGE SCALE GENOMIC DNA]</scope>
    <source>
        <strain evidence="12">SC8812_S17_10</strain>
    </source>
</reference>
<dbReference type="EMBL" id="JAEKNR010000216">
    <property type="protein sequence ID" value="MBJ7600631.1"/>
    <property type="molecule type" value="Genomic_DNA"/>
</dbReference>
<keyword evidence="8" id="KW-0408">Iron</keyword>
<dbReference type="PRINTS" id="PR00411">
    <property type="entry name" value="PNDRDTASEI"/>
</dbReference>
<feature type="domain" description="FAD/NAD(P)-binding" evidence="11">
    <location>
        <begin position="394"/>
        <end position="628"/>
    </location>
</feature>
<dbReference type="AlphaFoldDB" id="A0A934KCA0"/>
<accession>A0A934KCA0</accession>
<dbReference type="Gene3D" id="3.20.20.70">
    <property type="entry name" value="Aldolase class I"/>
    <property type="match status" value="1"/>
</dbReference>
<evidence type="ECO:0000313" key="13">
    <source>
        <dbReference type="Proteomes" id="UP000612893"/>
    </source>
</evidence>
<dbReference type="Gene3D" id="3.50.50.60">
    <property type="entry name" value="FAD/NAD(P)-binding domain"/>
    <property type="match status" value="1"/>
</dbReference>
<dbReference type="RefSeq" id="WP_338204548.1">
    <property type="nucleotide sequence ID" value="NZ_JAEKNR010000216.1"/>
</dbReference>
<dbReference type="InterPro" id="IPR051793">
    <property type="entry name" value="NADH:flavin_oxidoreductase"/>
</dbReference>
<keyword evidence="13" id="KW-1185">Reference proteome</keyword>
<evidence type="ECO:0000256" key="3">
    <source>
        <dbReference type="ARBA" id="ARBA00011048"/>
    </source>
</evidence>
<comment type="cofactor">
    <cofactor evidence="2">
        <name>[4Fe-4S] cluster</name>
        <dbReference type="ChEBI" id="CHEBI:49883"/>
    </cofactor>
</comment>
<dbReference type="InterPro" id="IPR001155">
    <property type="entry name" value="OxRdtase_FMN_N"/>
</dbReference>
<evidence type="ECO:0000256" key="9">
    <source>
        <dbReference type="ARBA" id="ARBA00023014"/>
    </source>
</evidence>
<dbReference type="InterPro" id="IPR036188">
    <property type="entry name" value="FAD/NAD-bd_sf"/>
</dbReference>
<keyword evidence="6" id="KW-0479">Metal-binding</keyword>
<feature type="domain" description="NADH:flavin oxidoreductase/NADH oxidase N-terminal" evidence="10">
    <location>
        <begin position="11"/>
        <end position="345"/>
    </location>
</feature>
<dbReference type="PANTHER" id="PTHR42917">
    <property type="entry name" value="2,4-DIENOYL-COA REDUCTASE"/>
    <property type="match status" value="1"/>
</dbReference>
<dbReference type="PRINTS" id="PR00368">
    <property type="entry name" value="FADPNR"/>
</dbReference>
<evidence type="ECO:0000256" key="5">
    <source>
        <dbReference type="ARBA" id="ARBA00022643"/>
    </source>
</evidence>
<dbReference type="InterPro" id="IPR023753">
    <property type="entry name" value="FAD/NAD-binding_dom"/>
</dbReference>
<dbReference type="Proteomes" id="UP000612893">
    <property type="component" value="Unassembled WGS sequence"/>
</dbReference>
<dbReference type="GO" id="GO:0016491">
    <property type="term" value="F:oxidoreductase activity"/>
    <property type="evidence" value="ECO:0007669"/>
    <property type="project" value="UniProtKB-KW"/>
</dbReference>
<protein>
    <submittedName>
        <fullName evidence="12">FAD-dependent oxidoreductase</fullName>
    </submittedName>
</protein>
<evidence type="ECO:0000256" key="4">
    <source>
        <dbReference type="ARBA" id="ARBA00022630"/>
    </source>
</evidence>
<dbReference type="Gene3D" id="3.40.50.720">
    <property type="entry name" value="NAD(P)-binding Rossmann-like Domain"/>
    <property type="match status" value="1"/>
</dbReference>
<comment type="caution">
    <text evidence="12">The sequence shown here is derived from an EMBL/GenBank/DDBJ whole genome shotgun (WGS) entry which is preliminary data.</text>
</comment>
<evidence type="ECO:0000256" key="8">
    <source>
        <dbReference type="ARBA" id="ARBA00023004"/>
    </source>
</evidence>
<evidence type="ECO:0000259" key="11">
    <source>
        <dbReference type="Pfam" id="PF07992"/>
    </source>
</evidence>
<evidence type="ECO:0000313" key="12">
    <source>
        <dbReference type="EMBL" id="MBJ7600631.1"/>
    </source>
</evidence>
<evidence type="ECO:0000256" key="2">
    <source>
        <dbReference type="ARBA" id="ARBA00001966"/>
    </source>
</evidence>
<comment type="cofactor">
    <cofactor evidence="1">
        <name>FMN</name>
        <dbReference type="ChEBI" id="CHEBI:58210"/>
    </cofactor>
</comment>
<dbReference type="SUPFAM" id="SSF51971">
    <property type="entry name" value="Nucleotide-binding domain"/>
    <property type="match status" value="1"/>
</dbReference>
<dbReference type="PANTHER" id="PTHR42917:SF2">
    <property type="entry name" value="2,4-DIENOYL-COA REDUCTASE [(2E)-ENOYL-COA-PRODUCING]"/>
    <property type="match status" value="1"/>
</dbReference>
<dbReference type="Pfam" id="PF07992">
    <property type="entry name" value="Pyr_redox_2"/>
    <property type="match status" value="1"/>
</dbReference>
<keyword evidence="7" id="KW-0560">Oxidoreductase</keyword>
<dbReference type="SUPFAM" id="SSF51395">
    <property type="entry name" value="FMN-linked oxidoreductases"/>
    <property type="match status" value="1"/>
</dbReference>
<keyword evidence="9" id="KW-0411">Iron-sulfur</keyword>
<keyword evidence="5" id="KW-0288">FMN</keyword>
<name>A0A934KCA0_9BACT</name>
<evidence type="ECO:0000259" key="10">
    <source>
        <dbReference type="Pfam" id="PF00724"/>
    </source>
</evidence>
<dbReference type="GO" id="GO:0051536">
    <property type="term" value="F:iron-sulfur cluster binding"/>
    <property type="evidence" value="ECO:0007669"/>
    <property type="project" value="UniProtKB-KW"/>
</dbReference>
<evidence type="ECO:0000256" key="1">
    <source>
        <dbReference type="ARBA" id="ARBA00001917"/>
    </source>
</evidence>
<evidence type="ECO:0000256" key="6">
    <source>
        <dbReference type="ARBA" id="ARBA00022723"/>
    </source>
</evidence>
<organism evidence="12 13">
    <name type="scientific">Candidatus Nephthysia bennettiae</name>
    <dbReference type="NCBI Taxonomy" id="3127016"/>
    <lineage>
        <taxon>Bacteria</taxon>
        <taxon>Bacillati</taxon>
        <taxon>Candidatus Dormiibacterota</taxon>
        <taxon>Candidatus Dormibacteria</taxon>
        <taxon>Candidatus Dormibacterales</taxon>
        <taxon>Candidatus Dormibacteraceae</taxon>
        <taxon>Candidatus Nephthysia</taxon>
    </lineage>
</organism>
<dbReference type="SUPFAM" id="SSF51905">
    <property type="entry name" value="FAD/NAD(P)-binding domain"/>
    <property type="match status" value="1"/>
</dbReference>
<dbReference type="Pfam" id="PF00724">
    <property type="entry name" value="Oxidored_FMN"/>
    <property type="match status" value="1"/>
</dbReference>
<comment type="similarity">
    <text evidence="3">In the N-terminal section; belongs to the NADH:flavin oxidoreductase/NADH oxidase family.</text>
</comment>
<gene>
    <name evidence="12" type="ORF">JF922_21505</name>
</gene>
<sequence length="666" mass="71596">MDSNGSPRFPNLFQPLQVGPVTLRNRVTIPAHQPRLAKDSLPGDAYIEYHRTRARGGAAMQSTGNTAVVRSALAEVGPVRLANVDDRIIPGYQRLAAAVHGEGGRILAQLGHMGATAQASNMIVVSASWVVSEVSRDVARAISEAEMEELRDAFQAAAARCRQGGLDGVEVLMYTGNLLVSFLSPFSNQRQDQWGGSLENRMRFPMAIVQAVRDGLGSDRVVGIKLTVDEFVEGGIDLPQGVEIARRFADSGLIDYLSVTVGNNLTLASQKRDRWPTGSVHGEFRPQSRAVKQAVGRLPVCYIGGVTDLQMAEEIVASGDADMVGMVRAHIADPDVVRKGSEGRLQEIRPCIHSNVCINVTHGRKAVRCISNPEVGEELTWADAYANRGPGRRAVVVGGGPGGLEAARVLAELGHGVTLFEKEGFLGGQMHRWSSARYLNEARRVVGWWSSRLKELGVDVRLGQPAEAQTVTQLSPELVVIATGSRPMTAPVPAAEGSSLKQLDAWQGLEGLASGRAMIVDDMGRQDAFHVTERLIETCSEVYLVTSCIHVGEGEGVGTLPQTLTRMEQLKVKIVERARPRRIAGSSVEVLGLFGGEPRIIEDVDSLVYWRGGVSETALADALRAAGVRVELIGDAVLPRRVYDAVQEGATLARTAFAEQVPALAT</sequence>
<dbReference type="GO" id="GO:0046872">
    <property type="term" value="F:metal ion binding"/>
    <property type="evidence" value="ECO:0007669"/>
    <property type="project" value="UniProtKB-KW"/>
</dbReference>
<proteinExistence type="inferred from homology"/>